<organism evidence="2 3">
    <name type="scientific">Lactuca saligna</name>
    <name type="common">Willowleaf lettuce</name>
    <dbReference type="NCBI Taxonomy" id="75948"/>
    <lineage>
        <taxon>Eukaryota</taxon>
        <taxon>Viridiplantae</taxon>
        <taxon>Streptophyta</taxon>
        <taxon>Embryophyta</taxon>
        <taxon>Tracheophyta</taxon>
        <taxon>Spermatophyta</taxon>
        <taxon>Magnoliopsida</taxon>
        <taxon>eudicotyledons</taxon>
        <taxon>Gunneridae</taxon>
        <taxon>Pentapetalae</taxon>
        <taxon>asterids</taxon>
        <taxon>campanulids</taxon>
        <taxon>Asterales</taxon>
        <taxon>Asteraceae</taxon>
        <taxon>Cichorioideae</taxon>
        <taxon>Cichorieae</taxon>
        <taxon>Lactucinae</taxon>
        <taxon>Lactuca</taxon>
    </lineage>
</organism>
<dbReference type="EMBL" id="OX465079">
    <property type="protein sequence ID" value="CAI9274347.1"/>
    <property type="molecule type" value="Genomic_DNA"/>
</dbReference>
<keyword evidence="1" id="KW-0812">Transmembrane</keyword>
<sequence>MKLWFASPLVVTSATRILGFPSAYSMRSFYVNIHIVCGHVLIIVWIYPFWILPLPPYPISLFILSLNHRLKQSDHFLTFSSTSSSFNQPLPTSRHIFRYTACIPTPSVPRVHLLCLTNKRRRRKMLMVAVSITGKCNGVFIQWLSEASILIIRQLGRQTRLEYATDDCSHTGLYSPFFVPPLHRSVFYVLSRHCDEFQRGDDVAILEVT</sequence>
<reference evidence="2" key="1">
    <citation type="submission" date="2023-04" db="EMBL/GenBank/DDBJ databases">
        <authorList>
            <person name="Vijverberg K."/>
            <person name="Xiong W."/>
            <person name="Schranz E."/>
        </authorList>
    </citation>
    <scope>NUCLEOTIDE SEQUENCE</scope>
</reference>
<feature type="transmembrane region" description="Helical" evidence="1">
    <location>
        <begin position="29"/>
        <end position="52"/>
    </location>
</feature>
<keyword evidence="1" id="KW-0472">Membrane</keyword>
<evidence type="ECO:0000313" key="3">
    <source>
        <dbReference type="Proteomes" id="UP001177003"/>
    </source>
</evidence>
<accession>A0AA36DXL5</accession>
<gene>
    <name evidence="2" type="ORF">LSALG_LOCUS14432</name>
</gene>
<name>A0AA36DXL5_LACSI</name>
<proteinExistence type="predicted"/>
<protein>
    <submittedName>
        <fullName evidence="2">Uncharacterized protein</fullName>
    </submittedName>
</protein>
<evidence type="ECO:0000256" key="1">
    <source>
        <dbReference type="SAM" id="Phobius"/>
    </source>
</evidence>
<keyword evidence="1" id="KW-1133">Transmembrane helix</keyword>
<dbReference type="Proteomes" id="UP001177003">
    <property type="component" value="Chromosome 3"/>
</dbReference>
<dbReference type="AlphaFoldDB" id="A0AA36DXL5"/>
<keyword evidence="3" id="KW-1185">Reference proteome</keyword>
<evidence type="ECO:0000313" key="2">
    <source>
        <dbReference type="EMBL" id="CAI9274347.1"/>
    </source>
</evidence>